<dbReference type="CDD" id="cd00609">
    <property type="entry name" value="AAT_like"/>
    <property type="match status" value="1"/>
</dbReference>
<keyword evidence="3" id="KW-0663">Pyridoxal phosphate</keyword>
<dbReference type="RefSeq" id="WP_087203403.1">
    <property type="nucleotide sequence ID" value="NZ_CP173660.1"/>
</dbReference>
<comment type="caution">
    <text evidence="7">The sequence shown here is derived from an EMBL/GenBank/DDBJ whole genome shotgun (WGS) entry which is preliminary data.</text>
</comment>
<keyword evidence="7" id="KW-0032">Aminotransferase</keyword>
<feature type="domain" description="Aminotransferase class I/classII large" evidence="6">
    <location>
        <begin position="36"/>
        <end position="381"/>
    </location>
</feature>
<dbReference type="InterPro" id="IPR015421">
    <property type="entry name" value="PyrdxlP-dep_Trfase_major"/>
</dbReference>
<dbReference type="EC" id="4.4.1.13" evidence="2"/>
<dbReference type="InterPro" id="IPR015422">
    <property type="entry name" value="PyrdxlP-dep_Trfase_small"/>
</dbReference>
<proteinExistence type="inferred from homology"/>
<keyword evidence="8" id="KW-1185">Reference proteome</keyword>
<dbReference type="InterPro" id="IPR015424">
    <property type="entry name" value="PyrdxlP-dep_Trfase"/>
</dbReference>
<gene>
    <name evidence="7" type="ORF">FLB61_12130</name>
</gene>
<evidence type="ECO:0000256" key="5">
    <source>
        <dbReference type="ARBA" id="ARBA00037974"/>
    </source>
</evidence>
<dbReference type="Gene3D" id="3.40.640.10">
    <property type="entry name" value="Type I PLP-dependent aspartate aminotransferase-like (Major domain)"/>
    <property type="match status" value="1"/>
</dbReference>
<evidence type="ECO:0000256" key="1">
    <source>
        <dbReference type="ARBA" id="ARBA00001933"/>
    </source>
</evidence>
<dbReference type="InterPro" id="IPR004839">
    <property type="entry name" value="Aminotransferase_I/II_large"/>
</dbReference>
<dbReference type="Pfam" id="PF00155">
    <property type="entry name" value="Aminotran_1_2"/>
    <property type="match status" value="1"/>
</dbReference>
<keyword evidence="4" id="KW-0456">Lyase</keyword>
<evidence type="ECO:0000256" key="3">
    <source>
        <dbReference type="ARBA" id="ARBA00022898"/>
    </source>
</evidence>
<dbReference type="GO" id="GO:0008483">
    <property type="term" value="F:transaminase activity"/>
    <property type="evidence" value="ECO:0007669"/>
    <property type="project" value="UniProtKB-KW"/>
</dbReference>
<evidence type="ECO:0000256" key="2">
    <source>
        <dbReference type="ARBA" id="ARBA00012224"/>
    </source>
</evidence>
<dbReference type="InterPro" id="IPR027619">
    <property type="entry name" value="C-S_lyase_PatB-like"/>
</dbReference>
<evidence type="ECO:0000259" key="6">
    <source>
        <dbReference type="Pfam" id="PF00155"/>
    </source>
</evidence>
<sequence>MEQVIYKDRKNTDCAKWDGLKEKFGQDDLLAMWVADMDFEVPVCVKKALQKYVEEGVYGYYQVPDSYYEAFMNWEKTNHDYEVKKEWIRFSPGVVPAINWLIQILTKKDDSILIMPPVYHPFREGILANERRKIDCPLWIDNGIYKMDVENFEKKIVEEDVKLFILCSPHNPVGRVWTEEELRAVLEICKKYQVYVIADEIHQDIVTGERKKVTAATVGKYDEILVTLTAATKTFNLAGCSNSFVIIPSEKIRTQYDEFLNSMHMLSGNTFGYIAVQAAYEGGREWLDKVRTIIKGNYERMKELFSEKLPEAIVYPMEGTYLAWIDLGAYIKKEDMKEIVQNKAKIAVDFGDWFGGEEYASFIRLNLATRLENVEETVNRLEAALK</sequence>
<reference evidence="7 8" key="1">
    <citation type="journal article" date="2020" name="New Microbes New Infect">
        <title>Sellimonas caecigallum sp. nov., description and genome sequence of a new member of the Sellimonas genus isolated from the cecum of feral chicken.</title>
        <authorList>
            <person name="Wongkuna S."/>
            <person name="Ghimire S."/>
            <person name="Antony L."/>
            <person name="Chankhamhaengdecha S."/>
            <person name="Janvilisri T."/>
            <person name="Scaria J."/>
        </authorList>
    </citation>
    <scope>NUCLEOTIDE SEQUENCE [LARGE SCALE GENOMIC DNA]</scope>
    <source>
        <strain evidence="7 8">SW451</strain>
    </source>
</reference>
<accession>A0ABS7L9Q3</accession>
<protein>
    <recommendedName>
        <fullName evidence="2">cysteine-S-conjugate beta-lyase</fullName>
        <ecNumber evidence="2">4.4.1.13</ecNumber>
    </recommendedName>
</protein>
<name>A0ABS7L9Q3_9FIRM</name>
<evidence type="ECO:0000313" key="8">
    <source>
        <dbReference type="Proteomes" id="UP000779049"/>
    </source>
</evidence>
<comment type="cofactor">
    <cofactor evidence="1">
        <name>pyridoxal 5'-phosphate</name>
        <dbReference type="ChEBI" id="CHEBI:597326"/>
    </cofactor>
</comment>
<organism evidence="7 8">
    <name type="scientific">Sellimonas caecigallum</name>
    <dbReference type="NCBI Taxonomy" id="2592333"/>
    <lineage>
        <taxon>Bacteria</taxon>
        <taxon>Bacillati</taxon>
        <taxon>Bacillota</taxon>
        <taxon>Clostridia</taxon>
        <taxon>Lachnospirales</taxon>
        <taxon>Lachnospiraceae</taxon>
        <taxon>Sellimonas</taxon>
    </lineage>
</organism>
<evidence type="ECO:0000256" key="4">
    <source>
        <dbReference type="ARBA" id="ARBA00023239"/>
    </source>
</evidence>
<keyword evidence="7" id="KW-0808">Transferase</keyword>
<comment type="similarity">
    <text evidence="5">Belongs to the class-II pyridoxal-phosphate-dependent aminotransferase family. MalY/PatB cystathionine beta-lyase subfamily.</text>
</comment>
<dbReference type="PANTHER" id="PTHR43525">
    <property type="entry name" value="PROTEIN MALY"/>
    <property type="match status" value="1"/>
</dbReference>
<dbReference type="Proteomes" id="UP000779049">
    <property type="component" value="Unassembled WGS sequence"/>
</dbReference>
<dbReference type="NCBIfam" id="TIGR04350">
    <property type="entry name" value="C_S_lyase_PatB"/>
    <property type="match status" value="1"/>
</dbReference>
<dbReference type="EMBL" id="VIRV01000027">
    <property type="protein sequence ID" value="MBY0759818.1"/>
    <property type="molecule type" value="Genomic_DNA"/>
</dbReference>
<evidence type="ECO:0000313" key="7">
    <source>
        <dbReference type="EMBL" id="MBY0759818.1"/>
    </source>
</evidence>
<dbReference type="SUPFAM" id="SSF53383">
    <property type="entry name" value="PLP-dependent transferases"/>
    <property type="match status" value="1"/>
</dbReference>
<dbReference type="InterPro" id="IPR051798">
    <property type="entry name" value="Class-II_PLP-Dep_Aminotrans"/>
</dbReference>
<dbReference type="PANTHER" id="PTHR43525:SF1">
    <property type="entry name" value="PROTEIN MALY"/>
    <property type="match status" value="1"/>
</dbReference>
<dbReference type="Gene3D" id="3.90.1150.10">
    <property type="entry name" value="Aspartate Aminotransferase, domain 1"/>
    <property type="match status" value="1"/>
</dbReference>